<feature type="transmembrane region" description="Helical" evidence="1">
    <location>
        <begin position="16"/>
        <end position="36"/>
    </location>
</feature>
<keyword evidence="1" id="KW-1133">Transmembrane helix</keyword>
<reference evidence="2 3" key="1">
    <citation type="submission" date="2018-07" db="EMBL/GenBank/DDBJ databases">
        <title>Genomic Encyclopedia of Type Strains, Phase III (KMG-III): the genomes of soil and plant-associated and newly described type strains.</title>
        <authorList>
            <person name="Whitman W."/>
        </authorList>
    </citation>
    <scope>NUCLEOTIDE SEQUENCE [LARGE SCALE GENOMIC DNA]</scope>
    <source>
        <strain evidence="2 3">CECT 7946</strain>
    </source>
</reference>
<keyword evidence="3" id="KW-1185">Reference proteome</keyword>
<name>A0A3D9H7V6_9FLAO</name>
<keyword evidence="1" id="KW-0812">Transmembrane</keyword>
<dbReference type="OrthoDB" id="1188781at2"/>
<dbReference type="RefSeq" id="WP_115816871.1">
    <property type="nucleotide sequence ID" value="NZ_QRDV01000002.1"/>
</dbReference>
<protein>
    <submittedName>
        <fullName evidence="2">Uncharacterized protein</fullName>
    </submittedName>
</protein>
<proteinExistence type="predicted"/>
<organism evidence="2 3">
    <name type="scientific">Winogradskyella eximia</name>
    <dbReference type="NCBI Taxonomy" id="262006"/>
    <lineage>
        <taxon>Bacteria</taxon>
        <taxon>Pseudomonadati</taxon>
        <taxon>Bacteroidota</taxon>
        <taxon>Flavobacteriia</taxon>
        <taxon>Flavobacteriales</taxon>
        <taxon>Flavobacteriaceae</taxon>
        <taxon>Winogradskyella</taxon>
    </lineage>
</organism>
<gene>
    <name evidence="2" type="ORF">DFQ10_102450</name>
</gene>
<evidence type="ECO:0000313" key="2">
    <source>
        <dbReference type="EMBL" id="RED45574.1"/>
    </source>
</evidence>
<evidence type="ECO:0000313" key="3">
    <source>
        <dbReference type="Proteomes" id="UP000256980"/>
    </source>
</evidence>
<dbReference type="Proteomes" id="UP000256980">
    <property type="component" value="Unassembled WGS sequence"/>
</dbReference>
<accession>A0A3D9H7V6</accession>
<comment type="caution">
    <text evidence="2">The sequence shown here is derived from an EMBL/GenBank/DDBJ whole genome shotgun (WGS) entry which is preliminary data.</text>
</comment>
<dbReference type="AlphaFoldDB" id="A0A3D9H7V6"/>
<evidence type="ECO:0000256" key="1">
    <source>
        <dbReference type="SAM" id="Phobius"/>
    </source>
</evidence>
<sequence>MIVNGLIETFPKELKLLIAAFVIVLSVGFYTGLLFVGETSSARPNGIEEQYLGNEDDEEADVMRFKKSEQEMLTLVHGHILSMSIIFFLTGLILVTTRLNYKLKIFLLIEPFVSVILTFGGLYLLWKGMLWVKYVVMVSGLLMTLCYTLAIVVILKQLLKSPAHYKK</sequence>
<feature type="transmembrane region" description="Helical" evidence="1">
    <location>
        <begin position="107"/>
        <end position="126"/>
    </location>
</feature>
<feature type="transmembrane region" description="Helical" evidence="1">
    <location>
        <begin position="72"/>
        <end position="95"/>
    </location>
</feature>
<keyword evidence="1" id="KW-0472">Membrane</keyword>
<feature type="transmembrane region" description="Helical" evidence="1">
    <location>
        <begin position="132"/>
        <end position="155"/>
    </location>
</feature>
<dbReference type="EMBL" id="QRDV01000002">
    <property type="protein sequence ID" value="RED45574.1"/>
    <property type="molecule type" value="Genomic_DNA"/>
</dbReference>